<reference evidence="7" key="3">
    <citation type="submission" date="2018-08" db="UniProtKB">
        <authorList>
            <consortium name="EnsemblPlants"/>
        </authorList>
    </citation>
    <scope>IDENTIFICATION</scope>
    <source>
        <strain evidence="7">cv. Bd21</strain>
    </source>
</reference>
<feature type="compositionally biased region" description="Pro residues" evidence="3">
    <location>
        <begin position="38"/>
        <end position="50"/>
    </location>
</feature>
<dbReference type="GO" id="GO:0005634">
    <property type="term" value="C:nucleus"/>
    <property type="evidence" value="ECO:0000318"/>
    <property type="project" value="GO_Central"/>
</dbReference>
<evidence type="ECO:0000256" key="3">
    <source>
        <dbReference type="SAM" id="MobiDB-lite"/>
    </source>
</evidence>
<reference evidence="6 7" key="1">
    <citation type="journal article" date="2010" name="Nature">
        <title>Genome sequencing and analysis of the model grass Brachypodium distachyon.</title>
        <authorList>
            <consortium name="International Brachypodium Initiative"/>
        </authorList>
    </citation>
    <scope>NUCLEOTIDE SEQUENCE [LARGE SCALE GENOMIC DNA]</scope>
    <source>
        <strain evidence="6 7">Bd21</strain>
    </source>
</reference>
<dbReference type="InParanoid" id="A0A0Q3I5L8"/>
<dbReference type="InterPro" id="IPR007592">
    <property type="entry name" value="GEBP"/>
</dbReference>
<dbReference type="GO" id="GO:0003678">
    <property type="term" value="F:DNA helicase activity"/>
    <property type="evidence" value="ECO:0007669"/>
    <property type="project" value="UniProtKB-EC"/>
</dbReference>
<dbReference type="Pfam" id="PF17855">
    <property type="entry name" value="MCM_lid"/>
    <property type="match status" value="1"/>
</dbReference>
<evidence type="ECO:0000256" key="1">
    <source>
        <dbReference type="ARBA" id="ARBA00010820"/>
    </source>
</evidence>
<dbReference type="ExpressionAtlas" id="A0A0Q3I5L8">
    <property type="expression patterns" value="baseline"/>
</dbReference>
<keyword evidence="8" id="KW-1185">Reference proteome</keyword>
<evidence type="ECO:0000313" key="7">
    <source>
        <dbReference type="EnsemblPlants" id="KQJ81400"/>
    </source>
</evidence>
<dbReference type="PANTHER" id="PTHR31662:SF13">
    <property type="entry name" value="OS09G0287600 PROTEIN"/>
    <property type="match status" value="1"/>
</dbReference>
<feature type="compositionally biased region" description="Acidic residues" evidence="3">
    <location>
        <begin position="93"/>
        <end position="109"/>
    </location>
</feature>
<dbReference type="PANTHER" id="PTHR31662">
    <property type="entry name" value="BNAANNG10740D PROTEIN-RELATED"/>
    <property type="match status" value="1"/>
</dbReference>
<dbReference type="GO" id="GO:0006355">
    <property type="term" value="P:regulation of DNA-templated transcription"/>
    <property type="evidence" value="ECO:0007669"/>
    <property type="project" value="InterPro"/>
</dbReference>
<evidence type="ECO:0000313" key="8">
    <source>
        <dbReference type="Proteomes" id="UP000008810"/>
    </source>
</evidence>
<evidence type="ECO:0000256" key="2">
    <source>
        <dbReference type="ARBA" id="ARBA00012551"/>
    </source>
</evidence>
<gene>
    <name evidence="6" type="ORF">BRADI_5g00478v3</name>
</gene>
<reference evidence="6" key="2">
    <citation type="submission" date="2017-06" db="EMBL/GenBank/DDBJ databases">
        <title>WGS assembly of Brachypodium distachyon.</title>
        <authorList>
            <consortium name="The International Brachypodium Initiative"/>
            <person name="Lucas S."/>
            <person name="Harmon-Smith M."/>
            <person name="Lail K."/>
            <person name="Tice H."/>
            <person name="Grimwood J."/>
            <person name="Bruce D."/>
            <person name="Barry K."/>
            <person name="Shu S."/>
            <person name="Lindquist E."/>
            <person name="Wang M."/>
            <person name="Pitluck S."/>
            <person name="Vogel J.P."/>
            <person name="Garvin D.F."/>
            <person name="Mockler T.C."/>
            <person name="Schmutz J."/>
            <person name="Rokhsar D."/>
            <person name="Bevan M.W."/>
        </authorList>
    </citation>
    <scope>NUCLEOTIDE SEQUENCE</scope>
    <source>
        <strain evidence="6">Bd21</strain>
    </source>
</reference>
<dbReference type="InterPro" id="IPR053932">
    <property type="entry name" value="GeBP-like_DBD"/>
</dbReference>
<evidence type="ECO:0000259" key="4">
    <source>
        <dbReference type="Pfam" id="PF04504"/>
    </source>
</evidence>
<evidence type="ECO:0000259" key="5">
    <source>
        <dbReference type="Pfam" id="PF17855"/>
    </source>
</evidence>
<dbReference type="EnsemblPlants" id="KQJ81400">
    <property type="protein sequence ID" value="KQJ81400"/>
    <property type="gene ID" value="BRADI_5g00478v3"/>
</dbReference>
<dbReference type="EC" id="3.6.4.12" evidence="2"/>
<protein>
    <recommendedName>
        <fullName evidence="2">DNA helicase</fullName>
        <ecNumber evidence="2">3.6.4.12</ecNumber>
    </recommendedName>
</protein>
<dbReference type="EMBL" id="CM000884">
    <property type="protein sequence ID" value="KQJ81400.1"/>
    <property type="molecule type" value="Genomic_DNA"/>
</dbReference>
<sequence>MAPKRQAQPPPPPVASSEETDSRSRSDESEDEETALASPPPPTTNPPAPPHKGEEFETTDDDDQEEDDEDEEEREPARAAPKNPLPAPQQQGEESDEEGESSESDEEAPPPEQAAKMEAEKLKPPPSSGEAKKPGGIPRIWSTDDEVRILEALVAHRQEHGVLPHPDALMEALAGKLDNRTYGSKELHSKQTTLRQRYNNAIKRGEVPTKEHDRRLYDLSNIIWGSGKTAAAKANGDEPRSFAEMCELYPYLAEEVKELEAEHPGLFKREFGKMDDDKARVMDAKIKRQRLVQMKVEMRRGDLTKELLQASDHIAASYVDLRGGGANAKSGGGTLPITARTLETIIRVSTAHAKMKLSSGNDLMDVDVGTTSNDQDVSSQRKGSWRVKKNSIVKLHKEDGTLTDNQAEIENMATDYFQALFTKDASVQPAPLIDCIEAVDAEMNHDLCKMFTDEEISDALF</sequence>
<feature type="domain" description="Glabrous enhancer-binding protein-like DBD" evidence="4">
    <location>
        <begin position="138"/>
        <end position="225"/>
    </location>
</feature>
<accession>A0A0Q3I5L8</accession>
<dbReference type="Pfam" id="PF04504">
    <property type="entry name" value="GeBP-like_DBD"/>
    <property type="match status" value="1"/>
</dbReference>
<dbReference type="Proteomes" id="UP000008810">
    <property type="component" value="Chromosome 5"/>
</dbReference>
<comment type="similarity">
    <text evidence="1">Belongs to the GeBP family.</text>
</comment>
<dbReference type="InterPro" id="IPR041562">
    <property type="entry name" value="MCM_lid"/>
</dbReference>
<feature type="region of interest" description="Disordered" evidence="3">
    <location>
        <begin position="1"/>
        <end position="140"/>
    </location>
</feature>
<feature type="compositionally biased region" description="Acidic residues" evidence="3">
    <location>
        <begin position="56"/>
        <end position="74"/>
    </location>
</feature>
<organism evidence="6">
    <name type="scientific">Brachypodium distachyon</name>
    <name type="common">Purple false brome</name>
    <name type="synonym">Trachynia distachya</name>
    <dbReference type="NCBI Taxonomy" id="15368"/>
    <lineage>
        <taxon>Eukaryota</taxon>
        <taxon>Viridiplantae</taxon>
        <taxon>Streptophyta</taxon>
        <taxon>Embryophyta</taxon>
        <taxon>Tracheophyta</taxon>
        <taxon>Spermatophyta</taxon>
        <taxon>Magnoliopsida</taxon>
        <taxon>Liliopsida</taxon>
        <taxon>Poales</taxon>
        <taxon>Poaceae</taxon>
        <taxon>BOP clade</taxon>
        <taxon>Pooideae</taxon>
        <taxon>Stipodae</taxon>
        <taxon>Brachypodieae</taxon>
        <taxon>Brachypodium</taxon>
    </lineage>
</organism>
<dbReference type="InterPro" id="IPR027417">
    <property type="entry name" value="P-loop_NTPase"/>
</dbReference>
<name>A0A0Q3I5L8_BRADI</name>
<dbReference type="AlphaFoldDB" id="A0A0Q3I5L8"/>
<feature type="domain" description="MCM AAA-lid" evidence="5">
    <location>
        <begin position="309"/>
        <end position="367"/>
    </location>
</feature>
<dbReference type="STRING" id="15368.A0A0Q3I5L8"/>
<dbReference type="OrthoDB" id="679858at2759"/>
<evidence type="ECO:0000313" key="6">
    <source>
        <dbReference type="EMBL" id="KQJ81400.1"/>
    </source>
</evidence>
<dbReference type="Gramene" id="KQJ81400">
    <property type="protein sequence ID" value="KQJ81400"/>
    <property type="gene ID" value="BRADI_5g00478v3"/>
</dbReference>
<proteinExistence type="inferred from homology"/>
<dbReference type="Gene3D" id="3.40.50.300">
    <property type="entry name" value="P-loop containing nucleotide triphosphate hydrolases"/>
    <property type="match status" value="1"/>
</dbReference>